<dbReference type="PANTHER" id="PTHR47220">
    <property type="entry name" value="TUMOR NECROSIS FACTOR RECEPTOR SUPERFAMILY MEMBER 25"/>
    <property type="match status" value="1"/>
</dbReference>
<dbReference type="InterPro" id="IPR001368">
    <property type="entry name" value="TNFR/NGFR_Cys_rich_reg"/>
</dbReference>
<dbReference type="GO" id="GO:0005886">
    <property type="term" value="C:plasma membrane"/>
    <property type="evidence" value="ECO:0007669"/>
    <property type="project" value="TreeGrafter"/>
</dbReference>
<keyword evidence="1" id="KW-0053">Apoptosis</keyword>
<dbReference type="PROSITE" id="PS50017">
    <property type="entry name" value="DEATH_DOMAIN"/>
    <property type="match status" value="1"/>
</dbReference>
<evidence type="ECO:0000313" key="11">
    <source>
        <dbReference type="Proteomes" id="UP000550707"/>
    </source>
</evidence>
<dbReference type="PRINTS" id="PR01972">
    <property type="entry name" value="TNFACTORR25"/>
</dbReference>
<dbReference type="Gene3D" id="1.10.533.10">
    <property type="entry name" value="Death Domain, Fas"/>
    <property type="match status" value="1"/>
</dbReference>
<proteinExistence type="predicted"/>
<dbReference type="GO" id="GO:0007165">
    <property type="term" value="P:signal transduction"/>
    <property type="evidence" value="ECO:0007669"/>
    <property type="project" value="InterPro"/>
</dbReference>
<evidence type="ECO:0000256" key="7">
    <source>
        <dbReference type="SAM" id="Phobius"/>
    </source>
</evidence>
<organism evidence="10 11">
    <name type="scientific">Molossus molossus</name>
    <name type="common">Pallas' mastiff bat</name>
    <name type="synonym">Vespertilio molossus</name>
    <dbReference type="NCBI Taxonomy" id="27622"/>
    <lineage>
        <taxon>Eukaryota</taxon>
        <taxon>Metazoa</taxon>
        <taxon>Chordata</taxon>
        <taxon>Craniata</taxon>
        <taxon>Vertebrata</taxon>
        <taxon>Euteleostomi</taxon>
        <taxon>Mammalia</taxon>
        <taxon>Eutheria</taxon>
        <taxon>Laurasiatheria</taxon>
        <taxon>Chiroptera</taxon>
        <taxon>Yangochiroptera</taxon>
        <taxon>Molossidae</taxon>
        <taxon>Molossus</taxon>
    </lineage>
</organism>
<keyword evidence="7" id="KW-1133">Transmembrane helix</keyword>
<comment type="caution">
    <text evidence="10">The sequence shown here is derived from an EMBL/GenBank/DDBJ whole genome shotgun (WGS) entry which is preliminary data.</text>
</comment>
<dbReference type="SMART" id="SM00208">
    <property type="entry name" value="TNFR"/>
    <property type="match status" value="2"/>
</dbReference>
<evidence type="ECO:0000259" key="9">
    <source>
        <dbReference type="PROSITE" id="PS50017"/>
    </source>
</evidence>
<dbReference type="PROSITE" id="PS00652">
    <property type="entry name" value="TNFR_NGFR_1"/>
    <property type="match status" value="1"/>
</dbReference>
<keyword evidence="3" id="KW-0677">Repeat</keyword>
<dbReference type="InterPro" id="IPR000488">
    <property type="entry name" value="Death_dom"/>
</dbReference>
<evidence type="ECO:0000256" key="8">
    <source>
        <dbReference type="SAM" id="SignalP"/>
    </source>
</evidence>
<reference evidence="10 11" key="1">
    <citation type="journal article" date="2020" name="Nature">
        <title>Six reference-quality genomes reveal evolution of bat adaptations.</title>
        <authorList>
            <person name="Jebb D."/>
            <person name="Huang Z."/>
            <person name="Pippel M."/>
            <person name="Hughes G.M."/>
            <person name="Lavrichenko K."/>
            <person name="Devanna P."/>
            <person name="Winkler S."/>
            <person name="Jermiin L.S."/>
            <person name="Skirmuntt E.C."/>
            <person name="Katzourakis A."/>
            <person name="Burkitt-Gray L."/>
            <person name="Ray D.A."/>
            <person name="Sullivan K.A.M."/>
            <person name="Roscito J.G."/>
            <person name="Kirilenko B.M."/>
            <person name="Davalos L.M."/>
            <person name="Corthals A.P."/>
            <person name="Power M.L."/>
            <person name="Jones G."/>
            <person name="Ransome R.D."/>
            <person name="Dechmann D.K.N."/>
            <person name="Locatelli A.G."/>
            <person name="Puechmaille S.J."/>
            <person name="Fedrigo O."/>
            <person name="Jarvis E.D."/>
            <person name="Hiller M."/>
            <person name="Vernes S.C."/>
            <person name="Myers E.W."/>
            <person name="Teeling E.C."/>
        </authorList>
    </citation>
    <scope>NUCLEOTIDE SEQUENCE [LARGE SCALE GENOMIC DNA]</scope>
    <source>
        <strain evidence="10">MMolMol1</strain>
        <tissue evidence="10">Muscle</tissue>
    </source>
</reference>
<feature type="domain" description="Death" evidence="9">
    <location>
        <begin position="286"/>
        <end position="367"/>
    </location>
</feature>
<keyword evidence="7" id="KW-0812">Transmembrane</keyword>
<keyword evidence="4" id="KW-1015">Disulfide bond</keyword>
<evidence type="ECO:0000256" key="1">
    <source>
        <dbReference type="ARBA" id="ARBA00022703"/>
    </source>
</evidence>
<dbReference type="AlphaFoldDB" id="A0A7J8FCH9"/>
<dbReference type="PANTHER" id="PTHR47220:SF1">
    <property type="entry name" value="TUMOR NECROSIS FACTOR RECEPTOR SUPERFAMILY MEMBER 25"/>
    <property type="match status" value="1"/>
</dbReference>
<feature type="region of interest" description="Disordered" evidence="6">
    <location>
        <begin position="258"/>
        <end position="277"/>
    </location>
</feature>
<dbReference type="EMBL" id="JACASF010000012">
    <property type="protein sequence ID" value="KAF6445438.1"/>
    <property type="molecule type" value="Genomic_DNA"/>
</dbReference>
<feature type="compositionally biased region" description="Pro residues" evidence="6">
    <location>
        <begin position="266"/>
        <end position="275"/>
    </location>
</feature>
<evidence type="ECO:0000256" key="5">
    <source>
        <dbReference type="ARBA" id="ARBA00023180"/>
    </source>
</evidence>
<evidence type="ECO:0000256" key="4">
    <source>
        <dbReference type="ARBA" id="ARBA00023157"/>
    </source>
</evidence>
<feature type="signal peptide" evidence="8">
    <location>
        <begin position="1"/>
        <end position="26"/>
    </location>
</feature>
<dbReference type="SUPFAM" id="SSF47986">
    <property type="entry name" value="DEATH domain"/>
    <property type="match status" value="1"/>
</dbReference>
<dbReference type="GO" id="GO:0006915">
    <property type="term" value="P:apoptotic process"/>
    <property type="evidence" value="ECO:0007669"/>
    <property type="project" value="UniProtKB-KW"/>
</dbReference>
<keyword evidence="10" id="KW-0675">Receptor</keyword>
<sequence length="371" mass="40069">MERRPRGSAVAAAAALLLLLLLGTQGQGSTPSPRCDCAHNFQKRNSQFCCGVCPAASQVALENCSAVSNTRCGCKPGWFVECLVAHCIGGSPFHCQPCRDCEALHRHTRVPCSSRDTECGTCLLGFYEYDNSCVSCPTSTLWSCPQPCAAVCGWRQMFWVQVLLAGLVVPLLLGATLTYTYRRCQPCKAVVSAGGAGMETLPTLPATHLLSPDSAQTLLVPPSGSEKVCISQLVGNSWTSGCPQTQEAPCPEVPWSWDQRPSRALGPPPLSPAPPAGSAAAMLQLGPQLYDVMDAVPARRWKEFVRTLGLREAEIEAVEVEVGRFRDQQYEMLKRWRQQQPAGLGAIYAALERMGLDGCAEDLRSRLQCGP</sequence>
<feature type="chain" id="PRO_5029702449" evidence="8">
    <location>
        <begin position="27"/>
        <end position="371"/>
    </location>
</feature>
<feature type="transmembrane region" description="Helical" evidence="7">
    <location>
        <begin position="158"/>
        <end position="179"/>
    </location>
</feature>
<name>A0A7J8FCH9_MOLMO</name>
<keyword evidence="5" id="KW-0325">Glycoprotein</keyword>
<keyword evidence="11" id="KW-1185">Reference proteome</keyword>
<dbReference type="Pfam" id="PF00531">
    <property type="entry name" value="Death"/>
    <property type="match status" value="1"/>
</dbReference>
<dbReference type="InterPro" id="IPR011029">
    <property type="entry name" value="DEATH-like_dom_sf"/>
</dbReference>
<evidence type="ECO:0000313" key="10">
    <source>
        <dbReference type="EMBL" id="KAF6445438.1"/>
    </source>
</evidence>
<dbReference type="SMART" id="SM00005">
    <property type="entry name" value="DEATH"/>
    <property type="match status" value="1"/>
</dbReference>
<evidence type="ECO:0000256" key="3">
    <source>
        <dbReference type="ARBA" id="ARBA00022737"/>
    </source>
</evidence>
<keyword evidence="7" id="KW-0472">Membrane</keyword>
<evidence type="ECO:0000256" key="2">
    <source>
        <dbReference type="ARBA" id="ARBA00022729"/>
    </source>
</evidence>
<gene>
    <name evidence="10" type="ORF">HJG59_018543</name>
</gene>
<dbReference type="Proteomes" id="UP000550707">
    <property type="component" value="Unassembled WGS sequence"/>
</dbReference>
<dbReference type="InterPro" id="IPR022329">
    <property type="entry name" value="TNFR_25"/>
</dbReference>
<accession>A0A7J8FCH9</accession>
<evidence type="ECO:0000256" key="6">
    <source>
        <dbReference type="SAM" id="MobiDB-lite"/>
    </source>
</evidence>
<dbReference type="Gene3D" id="2.10.50.10">
    <property type="entry name" value="Tumor Necrosis Factor Receptor, subunit A, domain 2"/>
    <property type="match status" value="1"/>
</dbReference>
<keyword evidence="2 8" id="KW-0732">Signal</keyword>
<protein>
    <submittedName>
        <fullName evidence="10">TNF receptor superfamily member 25</fullName>
    </submittedName>
</protein>